<protein>
    <recommendedName>
        <fullName evidence="2">NADP-dependent oxidoreductase domain-containing protein</fullName>
    </recommendedName>
</protein>
<dbReference type="Pfam" id="PF00248">
    <property type="entry name" value="Aldo_ket_red"/>
    <property type="match status" value="1"/>
</dbReference>
<dbReference type="InterPro" id="IPR044480">
    <property type="entry name" value="Ara2-like"/>
</dbReference>
<gene>
    <name evidence="3" type="ORF">LIPSTDRAFT_107475</name>
</gene>
<keyword evidence="1" id="KW-0560">Oxidoreductase</keyword>
<evidence type="ECO:0000259" key="2">
    <source>
        <dbReference type="Pfam" id="PF00248"/>
    </source>
</evidence>
<sequence length="349" mass="39183">MSYVQLPTPPSESLRVLGAVSSRESTNSLDGLPPLILGGAQFNYQYNDDPYRLPAKDIIRHCFEAGVCAIDTSAYYGPSEILIGEVLADPEIAALYPRETYYIITKAGRIAESSFDYSPSWMRQSVERSLKRLHTDYLDVVYAHDVEFLPLDDTLPGIAELFKMKEEGIIRNVGISGYPVPVLVTLTKLVRQRLGKTIDIVLSYSNFTIQNRRLKNSLDEFYAAGVKKVLNGSPLSMSLLRSQPPHAFHPASEELKRRVALAAKHTASKNVELADLSMRYALRNWEGTTVVGYSSLYEVNAGIQAYWESQNKEITTEDEELVREVHEILGHGLDEVWTSGLKENCEYIL</sequence>
<dbReference type="InterPro" id="IPR020471">
    <property type="entry name" value="AKR"/>
</dbReference>
<dbReference type="CDD" id="cd19164">
    <property type="entry name" value="AKR_ARA2"/>
    <property type="match status" value="1"/>
</dbReference>
<evidence type="ECO:0000256" key="1">
    <source>
        <dbReference type="ARBA" id="ARBA00023002"/>
    </source>
</evidence>
<dbReference type="SUPFAM" id="SSF51430">
    <property type="entry name" value="NAD(P)-linked oxidoreductase"/>
    <property type="match status" value="1"/>
</dbReference>
<name>A0A1E3PWH1_LIPST</name>
<dbReference type="STRING" id="675824.A0A1E3PWH1"/>
<dbReference type="GO" id="GO:0045290">
    <property type="term" value="F:D-arabinose 1-dehydrogenase [NAD(P)+] activity"/>
    <property type="evidence" value="ECO:0007669"/>
    <property type="project" value="InterPro"/>
</dbReference>
<dbReference type="GO" id="GO:0005829">
    <property type="term" value="C:cytosol"/>
    <property type="evidence" value="ECO:0007669"/>
    <property type="project" value="TreeGrafter"/>
</dbReference>
<proteinExistence type="predicted"/>
<evidence type="ECO:0000313" key="4">
    <source>
        <dbReference type="Proteomes" id="UP000094385"/>
    </source>
</evidence>
<organism evidence="3 4">
    <name type="scientific">Lipomyces starkeyi NRRL Y-11557</name>
    <dbReference type="NCBI Taxonomy" id="675824"/>
    <lineage>
        <taxon>Eukaryota</taxon>
        <taxon>Fungi</taxon>
        <taxon>Dikarya</taxon>
        <taxon>Ascomycota</taxon>
        <taxon>Saccharomycotina</taxon>
        <taxon>Lipomycetes</taxon>
        <taxon>Lipomycetales</taxon>
        <taxon>Lipomycetaceae</taxon>
        <taxon>Lipomyces</taxon>
    </lineage>
</organism>
<dbReference type="Proteomes" id="UP000094385">
    <property type="component" value="Unassembled WGS sequence"/>
</dbReference>
<dbReference type="EMBL" id="KV454302">
    <property type="protein sequence ID" value="ODQ69751.1"/>
    <property type="molecule type" value="Genomic_DNA"/>
</dbReference>
<dbReference type="OrthoDB" id="5286008at2759"/>
<accession>A0A1E3PWH1</accession>
<keyword evidence="4" id="KW-1185">Reference proteome</keyword>
<dbReference type="Gene3D" id="3.20.20.100">
    <property type="entry name" value="NADP-dependent oxidoreductase domain"/>
    <property type="match status" value="1"/>
</dbReference>
<dbReference type="PRINTS" id="PR00069">
    <property type="entry name" value="ALDKETRDTASE"/>
</dbReference>
<dbReference type="PANTHER" id="PTHR42686:SF1">
    <property type="entry name" value="GH17980P-RELATED"/>
    <property type="match status" value="1"/>
</dbReference>
<dbReference type="InterPro" id="IPR023210">
    <property type="entry name" value="NADP_OxRdtase_dom"/>
</dbReference>
<dbReference type="GO" id="GO:0070485">
    <property type="term" value="P:dehydro-D-arabinono-1,4-lactone biosynthetic process"/>
    <property type="evidence" value="ECO:0007669"/>
    <property type="project" value="TreeGrafter"/>
</dbReference>
<reference evidence="3 4" key="1">
    <citation type="journal article" date="2016" name="Proc. Natl. Acad. Sci. U.S.A.">
        <title>Comparative genomics of biotechnologically important yeasts.</title>
        <authorList>
            <person name="Riley R."/>
            <person name="Haridas S."/>
            <person name="Wolfe K.H."/>
            <person name="Lopes M.R."/>
            <person name="Hittinger C.T."/>
            <person name="Goeker M."/>
            <person name="Salamov A.A."/>
            <person name="Wisecaver J.H."/>
            <person name="Long T.M."/>
            <person name="Calvey C.H."/>
            <person name="Aerts A.L."/>
            <person name="Barry K.W."/>
            <person name="Choi C."/>
            <person name="Clum A."/>
            <person name="Coughlan A.Y."/>
            <person name="Deshpande S."/>
            <person name="Douglass A.P."/>
            <person name="Hanson S.J."/>
            <person name="Klenk H.-P."/>
            <person name="LaButti K.M."/>
            <person name="Lapidus A."/>
            <person name="Lindquist E.A."/>
            <person name="Lipzen A.M."/>
            <person name="Meier-Kolthoff J.P."/>
            <person name="Ohm R.A."/>
            <person name="Otillar R.P."/>
            <person name="Pangilinan J.L."/>
            <person name="Peng Y."/>
            <person name="Rokas A."/>
            <person name="Rosa C.A."/>
            <person name="Scheuner C."/>
            <person name="Sibirny A.A."/>
            <person name="Slot J.C."/>
            <person name="Stielow J.B."/>
            <person name="Sun H."/>
            <person name="Kurtzman C.P."/>
            <person name="Blackwell M."/>
            <person name="Grigoriev I.V."/>
            <person name="Jeffries T.W."/>
        </authorList>
    </citation>
    <scope>NUCLEOTIDE SEQUENCE [LARGE SCALE GENOMIC DNA]</scope>
    <source>
        <strain evidence="3 4">NRRL Y-11557</strain>
    </source>
</reference>
<feature type="domain" description="NADP-dependent oxidoreductase" evidence="2">
    <location>
        <begin position="34"/>
        <end position="306"/>
    </location>
</feature>
<dbReference type="AlphaFoldDB" id="A0A1E3PWH1"/>
<dbReference type="InterPro" id="IPR036812">
    <property type="entry name" value="NAD(P)_OxRdtase_dom_sf"/>
</dbReference>
<evidence type="ECO:0000313" key="3">
    <source>
        <dbReference type="EMBL" id="ODQ69751.1"/>
    </source>
</evidence>
<dbReference type="PANTHER" id="PTHR42686">
    <property type="entry name" value="GH17980P-RELATED"/>
    <property type="match status" value="1"/>
</dbReference>